<accession>A0A0F9RQX2</accession>
<protein>
    <submittedName>
        <fullName evidence="1">Uncharacterized protein</fullName>
    </submittedName>
</protein>
<dbReference type="EMBL" id="LAZR01002642">
    <property type="protein sequence ID" value="KKN27371.1"/>
    <property type="molecule type" value="Genomic_DNA"/>
</dbReference>
<sequence length="24" mass="3028">LIHQTHLFEYINNLNGFDFPYVWF</sequence>
<evidence type="ECO:0000313" key="1">
    <source>
        <dbReference type="EMBL" id="KKN27371.1"/>
    </source>
</evidence>
<feature type="non-terminal residue" evidence="1">
    <location>
        <position position="1"/>
    </location>
</feature>
<gene>
    <name evidence="1" type="ORF">LCGC14_0865210</name>
</gene>
<name>A0A0F9RQX2_9ZZZZ</name>
<dbReference type="AlphaFoldDB" id="A0A0F9RQX2"/>
<proteinExistence type="predicted"/>
<organism evidence="1">
    <name type="scientific">marine sediment metagenome</name>
    <dbReference type="NCBI Taxonomy" id="412755"/>
    <lineage>
        <taxon>unclassified sequences</taxon>
        <taxon>metagenomes</taxon>
        <taxon>ecological metagenomes</taxon>
    </lineage>
</organism>
<comment type="caution">
    <text evidence="1">The sequence shown here is derived from an EMBL/GenBank/DDBJ whole genome shotgun (WGS) entry which is preliminary data.</text>
</comment>
<reference evidence="1" key="1">
    <citation type="journal article" date="2015" name="Nature">
        <title>Complex archaea that bridge the gap between prokaryotes and eukaryotes.</title>
        <authorList>
            <person name="Spang A."/>
            <person name="Saw J.H."/>
            <person name="Jorgensen S.L."/>
            <person name="Zaremba-Niedzwiedzka K."/>
            <person name="Martijn J."/>
            <person name="Lind A.E."/>
            <person name="van Eijk R."/>
            <person name="Schleper C."/>
            <person name="Guy L."/>
            <person name="Ettema T.J."/>
        </authorList>
    </citation>
    <scope>NUCLEOTIDE SEQUENCE</scope>
</reference>